<comment type="subcellular location">
    <subcellularLocation>
        <location evidence="2">Gas vesicle</location>
    </subcellularLocation>
</comment>
<gene>
    <name evidence="4" type="ORF">GCM10017579_41220</name>
</gene>
<reference evidence="4" key="1">
    <citation type="journal article" date="2014" name="Int. J. Syst. Evol. Microbiol.">
        <title>Complete genome of a new Firmicutes species belonging to the dominant human colonic microbiota ('Ruminococcus bicirculans') reveals two chromosomes and a selective capacity to utilize plant glucans.</title>
        <authorList>
            <consortium name="NISC Comparative Sequencing Program"/>
            <person name="Wegmann U."/>
            <person name="Louis P."/>
            <person name="Goesmann A."/>
            <person name="Henrissat B."/>
            <person name="Duncan S.H."/>
            <person name="Flint H.J."/>
        </authorList>
    </citation>
    <scope>NUCLEOTIDE SEQUENCE</scope>
    <source>
        <strain evidence="4">VKM Ac-1246</strain>
    </source>
</reference>
<dbReference type="PANTHER" id="PTHR36852:SF1">
    <property type="entry name" value="PROTEIN GVPL 2"/>
    <property type="match status" value="1"/>
</dbReference>
<sequence>MPVHIYGVTDTSVEIPEDRKGRSKRPLRHVDGGDLRVIVSDVEADSRVLRDDLLAHAHTLEAMAELGTVLPMQFGVEMPDDETVRLEVIESRGDEIRPLLERFRGLIQLTVSVDLNEQEALKETLRRDPDLVALRDHAQRAAPQDRHPAEVRLGEAIAASLERMRAEIGDGVADRIAPTARAVSFGEVRGALQAAEVFLLVERDRQSELDAEVTTLREDLAPLASVRYVGPQPPYAFLDAASSEELAWA</sequence>
<organism evidence="4 5">
    <name type="scientific">Nocardioides luteus</name>
    <dbReference type="NCBI Taxonomy" id="1844"/>
    <lineage>
        <taxon>Bacteria</taxon>
        <taxon>Bacillati</taxon>
        <taxon>Actinomycetota</taxon>
        <taxon>Actinomycetes</taxon>
        <taxon>Propionibacteriales</taxon>
        <taxon>Nocardioidaceae</taxon>
        <taxon>Nocardioides</taxon>
    </lineage>
</organism>
<dbReference type="InterPro" id="IPR009430">
    <property type="entry name" value="GvpL/GvpF"/>
</dbReference>
<name>A0ABQ5T1U4_9ACTN</name>
<comment type="similarity">
    <text evidence="3">Belongs to the gas vesicle GvpF/GvpL family.</text>
</comment>
<accession>A0ABQ5T1U4</accession>
<dbReference type="RefSeq" id="WP_189118598.1">
    <property type="nucleotide sequence ID" value="NZ_BMRK01000007.1"/>
</dbReference>
<evidence type="ECO:0000313" key="5">
    <source>
        <dbReference type="Proteomes" id="UP001142292"/>
    </source>
</evidence>
<comment type="caution">
    <text evidence="4">The sequence shown here is derived from an EMBL/GenBank/DDBJ whole genome shotgun (WGS) entry which is preliminary data.</text>
</comment>
<reference evidence="4" key="2">
    <citation type="submission" date="2023-01" db="EMBL/GenBank/DDBJ databases">
        <authorList>
            <person name="Sun Q."/>
            <person name="Evtushenko L."/>
        </authorList>
    </citation>
    <scope>NUCLEOTIDE SEQUENCE</scope>
    <source>
        <strain evidence="4">VKM Ac-1246</strain>
    </source>
</reference>
<protein>
    <submittedName>
        <fullName evidence="4">Gas vesicle protein</fullName>
    </submittedName>
</protein>
<evidence type="ECO:0000256" key="1">
    <source>
        <dbReference type="ARBA" id="ARBA00022987"/>
    </source>
</evidence>
<dbReference type="Pfam" id="PF06386">
    <property type="entry name" value="GvpL_GvpF"/>
    <property type="match status" value="1"/>
</dbReference>
<proteinExistence type="inferred from homology"/>
<evidence type="ECO:0000313" key="4">
    <source>
        <dbReference type="EMBL" id="GLJ70086.1"/>
    </source>
</evidence>
<dbReference type="EMBL" id="BSEL01000010">
    <property type="protein sequence ID" value="GLJ70086.1"/>
    <property type="molecule type" value="Genomic_DNA"/>
</dbReference>
<evidence type="ECO:0000256" key="3">
    <source>
        <dbReference type="ARBA" id="ARBA00035643"/>
    </source>
</evidence>
<keyword evidence="5" id="KW-1185">Reference proteome</keyword>
<keyword evidence="1" id="KW-0304">Gas vesicle</keyword>
<evidence type="ECO:0000256" key="2">
    <source>
        <dbReference type="ARBA" id="ARBA00035108"/>
    </source>
</evidence>
<dbReference type="PANTHER" id="PTHR36852">
    <property type="entry name" value="PROTEIN GVPL 2"/>
    <property type="match status" value="1"/>
</dbReference>
<dbReference type="Proteomes" id="UP001142292">
    <property type="component" value="Unassembled WGS sequence"/>
</dbReference>